<keyword evidence="3" id="KW-1185">Reference proteome</keyword>
<proteinExistence type="predicted"/>
<name>A0A3P1SU02_9GAMM</name>
<evidence type="ECO:0000313" key="2">
    <source>
        <dbReference type="EMBL" id="RRD00697.1"/>
    </source>
</evidence>
<evidence type="ECO:0000256" key="1">
    <source>
        <dbReference type="SAM" id="MobiDB-lite"/>
    </source>
</evidence>
<reference evidence="2 3" key="1">
    <citation type="submission" date="2018-11" db="EMBL/GenBank/DDBJ databases">
        <title>The draft genome sequence of Amphritea balenae JAMM 1525T.</title>
        <authorList>
            <person name="Fang Z."/>
            <person name="Zhang Y."/>
            <person name="Han X."/>
        </authorList>
    </citation>
    <scope>NUCLEOTIDE SEQUENCE [LARGE SCALE GENOMIC DNA]</scope>
    <source>
        <strain evidence="2 3">JAMM 1525</strain>
    </source>
</reference>
<comment type="caution">
    <text evidence="2">The sequence shown here is derived from an EMBL/GenBank/DDBJ whole genome shotgun (WGS) entry which is preliminary data.</text>
</comment>
<feature type="region of interest" description="Disordered" evidence="1">
    <location>
        <begin position="1"/>
        <end position="72"/>
    </location>
</feature>
<accession>A0A3P1SU02</accession>
<sequence length="92" mass="10499">MTRKRKKRTGGGLTVYIDGPRRSEKMADPDSYESRKRKNLDQKKKTKSVYEKARAAEQSDKAASQARNTPLAEKIRRLKKAEAAKNEESDSE</sequence>
<organism evidence="2 3">
    <name type="scientific">Amphritea balenae</name>
    <dbReference type="NCBI Taxonomy" id="452629"/>
    <lineage>
        <taxon>Bacteria</taxon>
        <taxon>Pseudomonadati</taxon>
        <taxon>Pseudomonadota</taxon>
        <taxon>Gammaproteobacteria</taxon>
        <taxon>Oceanospirillales</taxon>
        <taxon>Oceanospirillaceae</taxon>
        <taxon>Amphritea</taxon>
    </lineage>
</organism>
<evidence type="ECO:0000313" key="3">
    <source>
        <dbReference type="Proteomes" id="UP000267535"/>
    </source>
</evidence>
<dbReference type="EMBL" id="RQXV01000002">
    <property type="protein sequence ID" value="RRD00697.1"/>
    <property type="molecule type" value="Genomic_DNA"/>
</dbReference>
<dbReference type="RefSeq" id="WP_124925280.1">
    <property type="nucleotide sequence ID" value="NZ_BMOH01000003.1"/>
</dbReference>
<protein>
    <submittedName>
        <fullName evidence="2">Uncharacterized protein</fullName>
    </submittedName>
</protein>
<dbReference type="AlphaFoldDB" id="A0A3P1SU02"/>
<dbReference type="OrthoDB" id="6089623at2"/>
<gene>
    <name evidence="2" type="ORF">EHS89_06335</name>
</gene>
<feature type="compositionally biased region" description="Basic and acidic residues" evidence="1">
    <location>
        <begin position="19"/>
        <end position="60"/>
    </location>
</feature>
<dbReference type="Proteomes" id="UP000267535">
    <property type="component" value="Unassembled WGS sequence"/>
</dbReference>